<gene>
    <name evidence="3" type="ORF">SEMRO_589_G171720.1</name>
</gene>
<feature type="compositionally biased region" description="Acidic residues" evidence="1">
    <location>
        <begin position="24"/>
        <end position="39"/>
    </location>
</feature>
<reference evidence="3" key="1">
    <citation type="submission" date="2020-06" db="EMBL/GenBank/DDBJ databases">
        <authorList>
            <consortium name="Plant Systems Biology data submission"/>
        </authorList>
    </citation>
    <scope>NUCLEOTIDE SEQUENCE</scope>
    <source>
        <strain evidence="3">D6</strain>
    </source>
</reference>
<sequence>MMDDSTGRSTSLRERRRTTPPAQEDLELDGDNAPTEDETSSSPILYVVFLLIVLASLCGMVVTTTASNLDWDEDEVASDLGSHLKRSVVSSDDPTDDTISYPNVFIVGAADAVSVIASYAMRLEKVCGPDNGRPDRGDPLLERIPGSHFLYDWELTLKEEQSENRSFTEDDLLGWYLQLYQHCSLDTSVRLDATWAHINHPNTVRHVLDLISARRQRQQQRIHNNNDKKNVSVKIVMVMPARAIDQIRNQTDNGGPNGGPDPSLNFVDCLLNRNWENQVSIGFISTKRPACSHLLSRWSQLLGKDDRMFLVPCEFIRQNQTGFLNQYHSFLGLENGKRKHQTPNSTVQPPLDLEWFVNSSSNNNNNGIQSLKTTYTWLLGTYSNDTMTQEDACTPRVTHHISGNRSYNDVAINIDNSNDSKNRTFQLFKRQELLLVDPDRVVESSLSGYWYLQYFVNNQQRDYQRPAPYEAAIRLQFDATTTEGIYNIQGGNHGHSILAIRGVLLWTGNDKYQVRIVIQELQQPNYELSEELR</sequence>
<feature type="region of interest" description="Disordered" evidence="1">
    <location>
        <begin position="1"/>
        <end position="39"/>
    </location>
</feature>
<keyword evidence="2" id="KW-0472">Membrane</keyword>
<keyword evidence="2" id="KW-0812">Transmembrane</keyword>
<comment type="caution">
    <text evidence="3">The sequence shown here is derived from an EMBL/GenBank/DDBJ whole genome shotgun (WGS) entry which is preliminary data.</text>
</comment>
<dbReference type="EMBL" id="CAICTM010000588">
    <property type="protein sequence ID" value="CAB9513404.1"/>
    <property type="molecule type" value="Genomic_DNA"/>
</dbReference>
<name>A0A9N8E649_9STRA</name>
<organism evidence="3 4">
    <name type="scientific">Seminavis robusta</name>
    <dbReference type="NCBI Taxonomy" id="568900"/>
    <lineage>
        <taxon>Eukaryota</taxon>
        <taxon>Sar</taxon>
        <taxon>Stramenopiles</taxon>
        <taxon>Ochrophyta</taxon>
        <taxon>Bacillariophyta</taxon>
        <taxon>Bacillariophyceae</taxon>
        <taxon>Bacillariophycidae</taxon>
        <taxon>Naviculales</taxon>
        <taxon>Naviculaceae</taxon>
        <taxon>Seminavis</taxon>
    </lineage>
</organism>
<dbReference type="Gene3D" id="3.40.50.300">
    <property type="entry name" value="P-loop containing nucleotide triphosphate hydrolases"/>
    <property type="match status" value="1"/>
</dbReference>
<protein>
    <submittedName>
        <fullName evidence="3">Uncharacterized protein</fullName>
    </submittedName>
</protein>
<keyword evidence="4" id="KW-1185">Reference proteome</keyword>
<evidence type="ECO:0000313" key="4">
    <source>
        <dbReference type="Proteomes" id="UP001153069"/>
    </source>
</evidence>
<dbReference type="InterPro" id="IPR027417">
    <property type="entry name" value="P-loop_NTPase"/>
</dbReference>
<dbReference type="AlphaFoldDB" id="A0A9N8E649"/>
<keyword evidence="2" id="KW-1133">Transmembrane helix</keyword>
<evidence type="ECO:0000256" key="2">
    <source>
        <dbReference type="SAM" id="Phobius"/>
    </source>
</evidence>
<evidence type="ECO:0000313" key="3">
    <source>
        <dbReference type="EMBL" id="CAB9513404.1"/>
    </source>
</evidence>
<accession>A0A9N8E649</accession>
<proteinExistence type="predicted"/>
<evidence type="ECO:0000256" key="1">
    <source>
        <dbReference type="SAM" id="MobiDB-lite"/>
    </source>
</evidence>
<dbReference type="Proteomes" id="UP001153069">
    <property type="component" value="Unassembled WGS sequence"/>
</dbReference>
<feature type="transmembrane region" description="Helical" evidence="2">
    <location>
        <begin position="44"/>
        <end position="62"/>
    </location>
</feature>